<gene>
    <name evidence="3" type="ORF">SLS63_009259</name>
</gene>
<evidence type="ECO:0000313" key="4">
    <source>
        <dbReference type="Proteomes" id="UP001430848"/>
    </source>
</evidence>
<keyword evidence="4" id="KW-1185">Reference proteome</keyword>
<proteinExistence type="predicted"/>
<keyword evidence="2" id="KW-0472">Membrane</keyword>
<feature type="region of interest" description="Disordered" evidence="1">
    <location>
        <begin position="1"/>
        <end position="24"/>
    </location>
</feature>
<feature type="transmembrane region" description="Helical" evidence="2">
    <location>
        <begin position="93"/>
        <end position="112"/>
    </location>
</feature>
<protein>
    <submittedName>
        <fullName evidence="3">Uncharacterized protein</fullName>
    </submittedName>
</protein>
<dbReference type="EMBL" id="JAKNSF020000066">
    <property type="protein sequence ID" value="KAK7722117.1"/>
    <property type="molecule type" value="Genomic_DNA"/>
</dbReference>
<organism evidence="3 4">
    <name type="scientific">Diaporthe eres</name>
    <name type="common">Phomopsis oblonga</name>
    <dbReference type="NCBI Taxonomy" id="83184"/>
    <lineage>
        <taxon>Eukaryota</taxon>
        <taxon>Fungi</taxon>
        <taxon>Dikarya</taxon>
        <taxon>Ascomycota</taxon>
        <taxon>Pezizomycotina</taxon>
        <taxon>Sordariomycetes</taxon>
        <taxon>Sordariomycetidae</taxon>
        <taxon>Diaporthales</taxon>
        <taxon>Diaporthaceae</taxon>
        <taxon>Diaporthe</taxon>
        <taxon>Diaporthe eres species complex</taxon>
    </lineage>
</organism>
<accession>A0ABR1P0G3</accession>
<evidence type="ECO:0000313" key="3">
    <source>
        <dbReference type="EMBL" id="KAK7722117.1"/>
    </source>
</evidence>
<dbReference type="Proteomes" id="UP001430848">
    <property type="component" value="Unassembled WGS sequence"/>
</dbReference>
<evidence type="ECO:0000256" key="1">
    <source>
        <dbReference type="SAM" id="MobiDB-lite"/>
    </source>
</evidence>
<keyword evidence="2" id="KW-0812">Transmembrane</keyword>
<keyword evidence="2" id="KW-1133">Transmembrane helix</keyword>
<name>A0ABR1P0G3_DIAER</name>
<feature type="transmembrane region" description="Helical" evidence="2">
    <location>
        <begin position="118"/>
        <end position="141"/>
    </location>
</feature>
<reference evidence="3 4" key="1">
    <citation type="submission" date="2024-02" db="EMBL/GenBank/DDBJ databases">
        <title>De novo assembly and annotation of 12 fungi associated with fruit tree decline syndrome in Ontario, Canada.</title>
        <authorList>
            <person name="Sulman M."/>
            <person name="Ellouze W."/>
            <person name="Ilyukhin E."/>
        </authorList>
    </citation>
    <scope>NUCLEOTIDE SEQUENCE [LARGE SCALE GENOMIC DNA]</scope>
    <source>
        <strain evidence="3 4">M169</strain>
    </source>
</reference>
<sequence length="150" mass="16295">MERQRTAAAKQGYRLRCGPGPNQNQRAEPPVILLGRNGNAGTGRELTVPPLIAIYNLGQDLLGHVRAVAAAVEGFVNAVLLTATEMAAPLVHFATRWAIFLFFAALACWASIPTILRVLVAVHKAFATFLVALLEVLAWAFNHSGPWEQR</sequence>
<evidence type="ECO:0000256" key="2">
    <source>
        <dbReference type="SAM" id="Phobius"/>
    </source>
</evidence>
<comment type="caution">
    <text evidence="3">The sequence shown here is derived from an EMBL/GenBank/DDBJ whole genome shotgun (WGS) entry which is preliminary data.</text>
</comment>